<feature type="chain" id="PRO_5015480290" description="ThuA-like domain-containing protein" evidence="1">
    <location>
        <begin position="22"/>
        <end position="338"/>
    </location>
</feature>
<feature type="signal peptide" evidence="1">
    <location>
        <begin position="1"/>
        <end position="21"/>
    </location>
</feature>
<dbReference type="InterPro" id="IPR029062">
    <property type="entry name" value="Class_I_gatase-like"/>
</dbReference>
<reference evidence="3 4" key="1">
    <citation type="submission" date="2018-02" db="EMBL/GenBank/DDBJ databases">
        <title>Comparative genomes isolates from brazilian mangrove.</title>
        <authorList>
            <person name="Araujo J.E."/>
            <person name="Taketani R.G."/>
            <person name="Silva M.C.P."/>
            <person name="Loureco M.V."/>
            <person name="Andreote F.D."/>
        </authorList>
    </citation>
    <scope>NUCLEOTIDE SEQUENCE [LARGE SCALE GENOMIC DNA]</scope>
    <source>
        <strain evidence="3 4">Nap-Phe MGV</strain>
    </source>
</reference>
<feature type="domain" description="ThuA-like" evidence="2">
    <location>
        <begin position="51"/>
        <end position="287"/>
    </location>
</feature>
<organism evidence="3 4">
    <name type="scientific">Blastopirellula marina</name>
    <dbReference type="NCBI Taxonomy" id="124"/>
    <lineage>
        <taxon>Bacteria</taxon>
        <taxon>Pseudomonadati</taxon>
        <taxon>Planctomycetota</taxon>
        <taxon>Planctomycetia</taxon>
        <taxon>Pirellulales</taxon>
        <taxon>Pirellulaceae</taxon>
        <taxon>Blastopirellula</taxon>
    </lineage>
</organism>
<evidence type="ECO:0000259" key="2">
    <source>
        <dbReference type="Pfam" id="PF06283"/>
    </source>
</evidence>
<keyword evidence="1" id="KW-0732">Signal</keyword>
<dbReference type="RefSeq" id="WP_105338554.1">
    <property type="nucleotide sequence ID" value="NZ_PUHZ01000025.1"/>
</dbReference>
<dbReference type="EMBL" id="PUHZ01000025">
    <property type="protein sequence ID" value="PQO41977.1"/>
    <property type="molecule type" value="Genomic_DNA"/>
</dbReference>
<dbReference type="InterPro" id="IPR029010">
    <property type="entry name" value="ThuA-like"/>
</dbReference>
<gene>
    <name evidence="3" type="ORF">C5Y93_26820</name>
</gene>
<name>A0A2S8GC05_9BACT</name>
<dbReference type="AlphaFoldDB" id="A0A2S8GC05"/>
<protein>
    <recommendedName>
        <fullName evidence="2">ThuA-like domain-containing protein</fullName>
    </recommendedName>
</protein>
<evidence type="ECO:0000313" key="3">
    <source>
        <dbReference type="EMBL" id="PQO41977.1"/>
    </source>
</evidence>
<comment type="caution">
    <text evidence="3">The sequence shown here is derived from an EMBL/GenBank/DDBJ whole genome shotgun (WGS) entry which is preliminary data.</text>
</comment>
<dbReference type="Pfam" id="PF06283">
    <property type="entry name" value="ThuA"/>
    <property type="match status" value="1"/>
</dbReference>
<accession>A0A2S8GC05</accession>
<evidence type="ECO:0000256" key="1">
    <source>
        <dbReference type="SAM" id="SignalP"/>
    </source>
</evidence>
<dbReference type="OrthoDB" id="245202at2"/>
<dbReference type="Gene3D" id="3.40.50.880">
    <property type="match status" value="1"/>
</dbReference>
<proteinExistence type="predicted"/>
<sequence>MIRIHLVALLVSLTVALSLEANPLVYEGDAGIGKGKHIVFLAGDHEYRSEESHPALARILAKRHGFKCTVLFSLDKETGEILPGSSYMPGTEALNSADLMVIFLRFQDFPPEQMQPIVNYLERGGPVVGMRTSTHAFKIPADSRFARFTYNYKGDDFKLGFGRQILGETWAGHYGKNHVMSTRLDLVPSQEDHPILMGVHHPWVQAGGYWTEPLSDCTVLAMAQPLRSMEPDAPPAEGKKPCPGVWIRSYESASGEKGRVFTTTYGASEDLLNDGFRRMMINGCLWAVGMEDQITPDLAVDFVGPYQPVTFSFGGHRKGVKPAELSGWESPILPDHEK</sequence>
<evidence type="ECO:0000313" key="4">
    <source>
        <dbReference type="Proteomes" id="UP000237819"/>
    </source>
</evidence>
<dbReference type="SUPFAM" id="SSF52317">
    <property type="entry name" value="Class I glutamine amidotransferase-like"/>
    <property type="match status" value="1"/>
</dbReference>
<dbReference type="Proteomes" id="UP000237819">
    <property type="component" value="Unassembled WGS sequence"/>
</dbReference>